<keyword evidence="6" id="KW-1185">Reference proteome</keyword>
<dbReference type="Proteomes" id="UP000490939">
    <property type="component" value="Unassembled WGS sequence"/>
</dbReference>
<dbReference type="EMBL" id="WNWR01000283">
    <property type="protein sequence ID" value="KAE9985129.1"/>
    <property type="molecule type" value="Genomic_DNA"/>
</dbReference>
<evidence type="ECO:0008006" key="7">
    <source>
        <dbReference type="Google" id="ProtNLM"/>
    </source>
</evidence>
<feature type="compositionally biased region" description="Acidic residues" evidence="4">
    <location>
        <begin position="743"/>
        <end position="768"/>
    </location>
</feature>
<evidence type="ECO:0000256" key="1">
    <source>
        <dbReference type="ARBA" id="ARBA00004123"/>
    </source>
</evidence>
<dbReference type="GO" id="GO:0005730">
    <property type="term" value="C:nucleolus"/>
    <property type="evidence" value="ECO:0007669"/>
    <property type="project" value="InterPro"/>
</dbReference>
<dbReference type="SUPFAM" id="SSF48371">
    <property type="entry name" value="ARM repeat"/>
    <property type="match status" value="1"/>
</dbReference>
<keyword evidence="3" id="KW-0539">Nucleus</keyword>
<sequence>MSTKRPRDDAEDATVQKRRRQYSEQDQKLAKIYNELADERNDVRIKAAKDFVTEFAAEKNPDGESLEKAFTRLIRGLCSGRKAARFGFFIALSELLRQSYAGGVPLNGLGHVGKLLEQINLLTKPEGDVPGQERKDHLFGRVSAYKALLQSTAFLQSETVQSEHWPNLLHFITALARDTPWLREECCSMLCEFINDQDPTGTKYIDDIIPKIVSHDLAKTPGGVAIWLCLKSRFPNSSLPENVWKKDDPLCTKERPNLAKVMSESVSHEPDDNKAKKAKSATWQPRPSFAWNIVLQQALKRESKPSKFRQFWIEVVDNALFAPKASAERKLWGFTLFARMIATVPAAMIPAIFSPNLMRCLINHRASEERGLHDAAVEPLKRIRARIQKEPELASVFLEQLISGEGSISFDRITKSKTVEEILSSVDGDALTNVLALLQRLIIRPSSSGEKEAGVHRQIVADLLLSIVREHVTEETEADVKSEKYTWLRQAIQILVQFSYFMPKDQSGDSTSTPLPPISSDSREKFQSRLSSCFSHLFNKLSDPSPWAYFAVSQINHIMKKQQDQKLVLDGDDAILGAVKTSHQTLSKLQKKSEKETLEGPSATRAFILLFSLALLQAYSGDGDAVGMLDDLQVCYSSLKASAADSEVFDTLVEVLLSFLGKPGALYRKLAEQVFPSFTSQISATSLESLLDILGKKESVSGQQELFEQAGAEEEASDGGSDDGDDSELEIDSDVEMLSTSEATDEEVSDKEDQDDDEQDEDESDDEELTRFNAALASTLKTSLEDDTAASDSDGSDMDDEQMMAIDPHLTKIFQERAKLATNTGPSKKKESKDAKANMVNFKTRVLELLGIYSKKEFARGDVLRVIVPVLECIRTTSSPAVANKANEILTGLFSTCSKRKILPALSAVGGGGLFTIEEARGVMQAIHDEIKHPASKIHNSACSKASLFVAKIILAADEGDVGFLIGVYADTMRERFEKRPKVVVPVTFFTEWASFLEECGKAREGREKPVVERAVGKKVKKDKRGGKEVKGKVGVESGSRGKRGGKSRNRAGKKGAEKVVV</sequence>
<evidence type="ECO:0000313" key="6">
    <source>
        <dbReference type="Proteomes" id="UP000490939"/>
    </source>
</evidence>
<evidence type="ECO:0000313" key="5">
    <source>
        <dbReference type="EMBL" id="KAE9985129.1"/>
    </source>
</evidence>
<evidence type="ECO:0000256" key="3">
    <source>
        <dbReference type="ARBA" id="ARBA00023242"/>
    </source>
</evidence>
<evidence type="ECO:0000256" key="4">
    <source>
        <dbReference type="SAM" id="MobiDB-lite"/>
    </source>
</evidence>
<feature type="compositionally biased region" description="Basic residues" evidence="4">
    <location>
        <begin position="1041"/>
        <end position="1054"/>
    </location>
</feature>
<dbReference type="InterPro" id="IPR016024">
    <property type="entry name" value="ARM-type_fold"/>
</dbReference>
<dbReference type="AlphaFoldDB" id="A0A8H3VDT2"/>
<dbReference type="PANTHER" id="PTHR13213">
    <property type="entry name" value="MYB-BINDING PROTEIN 1A FAMILY MEMBER"/>
    <property type="match status" value="1"/>
</dbReference>
<dbReference type="Pfam" id="PF04931">
    <property type="entry name" value="DNA_pol_phi"/>
    <property type="match status" value="1"/>
</dbReference>
<dbReference type="PANTHER" id="PTHR13213:SF2">
    <property type="entry name" value="MYB-BINDING PROTEIN 1A"/>
    <property type="match status" value="1"/>
</dbReference>
<accession>A0A8H3VDT2</accession>
<comment type="caution">
    <text evidence="5">The sequence shown here is derived from an EMBL/GenBank/DDBJ whole genome shotgun (WGS) entry which is preliminary data.</text>
</comment>
<name>A0A8H3VDT2_VENIN</name>
<gene>
    <name evidence="5" type="ORF">EG327_004825</name>
</gene>
<feature type="compositionally biased region" description="Acidic residues" evidence="4">
    <location>
        <begin position="711"/>
        <end position="735"/>
    </location>
</feature>
<feature type="region of interest" description="Disordered" evidence="4">
    <location>
        <begin position="1015"/>
        <end position="1062"/>
    </location>
</feature>
<protein>
    <recommendedName>
        <fullName evidence="7">DNA polymerase V</fullName>
    </recommendedName>
</protein>
<organism evidence="5 6">
    <name type="scientific">Venturia inaequalis</name>
    <name type="common">Apple scab fungus</name>
    <dbReference type="NCBI Taxonomy" id="5025"/>
    <lineage>
        <taxon>Eukaryota</taxon>
        <taxon>Fungi</taxon>
        <taxon>Dikarya</taxon>
        <taxon>Ascomycota</taxon>
        <taxon>Pezizomycotina</taxon>
        <taxon>Dothideomycetes</taxon>
        <taxon>Pleosporomycetidae</taxon>
        <taxon>Venturiales</taxon>
        <taxon>Venturiaceae</taxon>
        <taxon>Venturia</taxon>
    </lineage>
</organism>
<proteinExistence type="inferred from homology"/>
<feature type="region of interest" description="Disordered" evidence="4">
    <location>
        <begin position="708"/>
        <end position="768"/>
    </location>
</feature>
<comment type="subcellular location">
    <subcellularLocation>
        <location evidence="1">Nucleus</location>
    </subcellularLocation>
</comment>
<dbReference type="GO" id="GO:0006355">
    <property type="term" value="P:regulation of DNA-templated transcription"/>
    <property type="evidence" value="ECO:0007669"/>
    <property type="project" value="InterPro"/>
</dbReference>
<comment type="similarity">
    <text evidence="2">Belongs to the MYBBP1A family.</text>
</comment>
<dbReference type="InterPro" id="IPR007015">
    <property type="entry name" value="DNA_pol_V/MYBBP1A"/>
</dbReference>
<feature type="region of interest" description="Disordered" evidence="4">
    <location>
        <begin position="1"/>
        <end position="24"/>
    </location>
</feature>
<evidence type="ECO:0000256" key="2">
    <source>
        <dbReference type="ARBA" id="ARBA00006809"/>
    </source>
</evidence>
<dbReference type="GO" id="GO:0000182">
    <property type="term" value="F:rDNA binding"/>
    <property type="evidence" value="ECO:0007669"/>
    <property type="project" value="TreeGrafter"/>
</dbReference>
<reference evidence="5 6" key="1">
    <citation type="submission" date="2019-07" db="EMBL/GenBank/DDBJ databases">
        <title>Venturia inaequalis Genome Resource.</title>
        <authorList>
            <person name="Lichtner F.J."/>
        </authorList>
    </citation>
    <scope>NUCLEOTIDE SEQUENCE [LARGE SCALE GENOMIC DNA]</scope>
    <source>
        <strain evidence="5 6">DMI_063113</strain>
    </source>
</reference>